<dbReference type="AlphaFoldDB" id="A0A8B7MV82"/>
<organism evidence="2 3">
    <name type="scientific">Phoenix dactylifera</name>
    <name type="common">Date palm</name>
    <dbReference type="NCBI Taxonomy" id="42345"/>
    <lineage>
        <taxon>Eukaryota</taxon>
        <taxon>Viridiplantae</taxon>
        <taxon>Streptophyta</taxon>
        <taxon>Embryophyta</taxon>
        <taxon>Tracheophyta</taxon>
        <taxon>Spermatophyta</taxon>
        <taxon>Magnoliopsida</taxon>
        <taxon>Liliopsida</taxon>
        <taxon>Arecaceae</taxon>
        <taxon>Coryphoideae</taxon>
        <taxon>Phoeniceae</taxon>
        <taxon>Phoenix</taxon>
    </lineage>
</organism>
<evidence type="ECO:0000313" key="2">
    <source>
        <dbReference type="Proteomes" id="UP000228380"/>
    </source>
</evidence>
<proteinExistence type="predicted"/>
<feature type="region of interest" description="Disordered" evidence="1">
    <location>
        <begin position="192"/>
        <end position="239"/>
    </location>
</feature>
<protein>
    <submittedName>
        <fullName evidence="3">Uncharacterized protein LOC103709078</fullName>
    </submittedName>
</protein>
<evidence type="ECO:0000313" key="3">
    <source>
        <dbReference type="RefSeq" id="XP_017698809.2"/>
    </source>
</evidence>
<accession>A0A8B7MV82</accession>
<dbReference type="Proteomes" id="UP000228380">
    <property type="component" value="Chromosome 3"/>
</dbReference>
<sequence length="303" mass="33807">MGRSTPCASPTSDDAGCKLSFFSANYKQSCMEQDQRTYGIMEKNVKGMSLEDIDISSITENGDLSIQELGVTFNEVLHIRESHECLDNSNVMLNQDEFCTDTEMHSLSVDTNMLKGLSKCETMLFSELEMLQSRPLDIDVGEGSSRTVVHIEGSSKPTTAKLVSAMKGSRKQEGLLPKIKLSLKWAPDVYDPPSTSESHTVKGHRHHSESIKRDYYKHKHTRSKSSRGSGGDLKHAYRRSASNSINRRILRFRVVDDRSTINDRGRSDGEVLDFAVRTQELKCGSNFCMDSLSADHFPVANAS</sequence>
<dbReference type="GeneID" id="103709078"/>
<dbReference type="KEGG" id="pda:103709078"/>
<reference evidence="3" key="2">
    <citation type="submission" date="2025-08" db="UniProtKB">
        <authorList>
            <consortium name="RefSeq"/>
        </authorList>
    </citation>
    <scope>IDENTIFICATION</scope>
    <source>
        <tissue evidence="3">Young leaves</tissue>
    </source>
</reference>
<reference evidence="2" key="1">
    <citation type="journal article" date="2019" name="Nat. Commun.">
        <title>Genome-wide association mapping of date palm fruit traits.</title>
        <authorList>
            <person name="Hazzouri K.M."/>
            <person name="Gros-Balthazard M."/>
            <person name="Flowers J.M."/>
            <person name="Copetti D."/>
            <person name="Lemansour A."/>
            <person name="Lebrun M."/>
            <person name="Masmoudi K."/>
            <person name="Ferrand S."/>
            <person name="Dhar M.I."/>
            <person name="Fresquez Z.A."/>
            <person name="Rosas U."/>
            <person name="Zhang J."/>
            <person name="Talag J."/>
            <person name="Lee S."/>
            <person name="Kudrna D."/>
            <person name="Powell R.F."/>
            <person name="Leitch I.J."/>
            <person name="Krueger R.R."/>
            <person name="Wing R.A."/>
            <person name="Amiri K.M.A."/>
            <person name="Purugganan M.D."/>
        </authorList>
    </citation>
    <scope>NUCLEOTIDE SEQUENCE [LARGE SCALE GENOMIC DNA]</scope>
    <source>
        <strain evidence="2">cv. Khalas</strain>
    </source>
</reference>
<dbReference type="PANTHER" id="PTHR34952:SF2">
    <property type="entry name" value="OS05G0113500 PROTEIN"/>
    <property type="match status" value="1"/>
</dbReference>
<dbReference type="OrthoDB" id="2016966at2759"/>
<name>A0A8B7MV82_PHODC</name>
<dbReference type="RefSeq" id="XP_017698809.2">
    <property type="nucleotide sequence ID" value="XM_017843320.3"/>
</dbReference>
<evidence type="ECO:0000256" key="1">
    <source>
        <dbReference type="SAM" id="MobiDB-lite"/>
    </source>
</evidence>
<keyword evidence="2" id="KW-1185">Reference proteome</keyword>
<gene>
    <name evidence="3" type="primary">LOC103709078</name>
</gene>
<feature type="compositionally biased region" description="Basic residues" evidence="1">
    <location>
        <begin position="215"/>
        <end position="225"/>
    </location>
</feature>
<dbReference type="PANTHER" id="PTHR34952">
    <property type="entry name" value="OS05G0113500 PROTEIN"/>
    <property type="match status" value="1"/>
</dbReference>